<reference evidence="2 3" key="1">
    <citation type="journal article" date="2021" name="Sci. Rep.">
        <title>The distribution of antibiotic resistance genes in chicken gut microbiota commensals.</title>
        <authorList>
            <person name="Juricova H."/>
            <person name="Matiasovicova J."/>
            <person name="Kubasova T."/>
            <person name="Cejkova D."/>
            <person name="Rychlik I."/>
        </authorList>
    </citation>
    <scope>NUCLEOTIDE SEQUENCE [LARGE SCALE GENOMIC DNA]</scope>
    <source>
        <strain evidence="2 3">An431b</strain>
    </source>
</reference>
<dbReference type="InterPro" id="IPR036390">
    <property type="entry name" value="WH_DNA-bd_sf"/>
</dbReference>
<dbReference type="PANTHER" id="PTHR43252">
    <property type="entry name" value="TRANSCRIPTIONAL REGULATOR YQJI"/>
    <property type="match status" value="1"/>
</dbReference>
<dbReference type="Gene3D" id="1.10.10.10">
    <property type="entry name" value="Winged helix-like DNA-binding domain superfamily/Winged helix DNA-binding domain"/>
    <property type="match status" value="1"/>
</dbReference>
<proteinExistence type="predicted"/>
<evidence type="ECO:0000313" key="3">
    <source>
        <dbReference type="Proteomes" id="UP000729290"/>
    </source>
</evidence>
<dbReference type="SUPFAM" id="SSF46785">
    <property type="entry name" value="Winged helix' DNA-binding domain"/>
    <property type="match status" value="1"/>
</dbReference>
<comment type="caution">
    <text evidence="2">The sequence shown here is derived from an EMBL/GenBank/DDBJ whole genome shotgun (WGS) entry which is preliminary data.</text>
</comment>
<name>A0ABS2GAQ1_9FIRM</name>
<organism evidence="2 3">
    <name type="scientific">Anaerotignum lactatifermentans</name>
    <dbReference type="NCBI Taxonomy" id="160404"/>
    <lineage>
        <taxon>Bacteria</taxon>
        <taxon>Bacillati</taxon>
        <taxon>Bacillota</taxon>
        <taxon>Clostridia</taxon>
        <taxon>Lachnospirales</taxon>
        <taxon>Anaerotignaceae</taxon>
        <taxon>Anaerotignum</taxon>
    </lineage>
</organism>
<accession>A0ABS2GAQ1</accession>
<dbReference type="EMBL" id="JACSNV010000015">
    <property type="protein sequence ID" value="MBM6878549.1"/>
    <property type="molecule type" value="Genomic_DNA"/>
</dbReference>
<gene>
    <name evidence="2" type="ORF">H9X83_10340</name>
</gene>
<dbReference type="RefSeq" id="WP_205132833.1">
    <property type="nucleotide sequence ID" value="NZ_JACSNT010000003.1"/>
</dbReference>
<evidence type="ECO:0000259" key="1">
    <source>
        <dbReference type="Pfam" id="PF03551"/>
    </source>
</evidence>
<dbReference type="Pfam" id="PF03551">
    <property type="entry name" value="PadR"/>
    <property type="match status" value="1"/>
</dbReference>
<dbReference type="InterPro" id="IPR036388">
    <property type="entry name" value="WH-like_DNA-bd_sf"/>
</dbReference>
<dbReference type="PANTHER" id="PTHR43252:SF7">
    <property type="entry name" value="TRANSCRIPTIONAL REGULATOR YQJI"/>
    <property type="match status" value="1"/>
</dbReference>
<feature type="domain" description="Transcription regulator PadR N-terminal" evidence="1">
    <location>
        <begin position="14"/>
        <end position="87"/>
    </location>
</feature>
<protein>
    <submittedName>
        <fullName evidence="2">Helix-turn-helix transcriptional regulator</fullName>
    </submittedName>
</protein>
<dbReference type="Proteomes" id="UP000729290">
    <property type="component" value="Unassembled WGS sequence"/>
</dbReference>
<evidence type="ECO:0000313" key="2">
    <source>
        <dbReference type="EMBL" id="MBM6878549.1"/>
    </source>
</evidence>
<keyword evidence="3" id="KW-1185">Reference proteome</keyword>
<sequence length="112" mass="12891">MAQEKNGAQISLLLLKLLEEKDMYGYEMIETLASRSEELFRLKAGTLYPLLHNMEKEGWVTAYEEPADGRMRKYYRLTEEGHAQLAEQREKWERYAGTIDRVLKGGACCAGV</sequence>
<dbReference type="InterPro" id="IPR005149">
    <property type="entry name" value="Tscrpt_reg_PadR_N"/>
</dbReference>